<keyword evidence="15" id="KW-1185">Reference proteome</keyword>
<dbReference type="PANTHER" id="PTHR11070:SF2">
    <property type="entry name" value="ATP-DEPENDENT DNA HELICASE SRS2"/>
    <property type="match status" value="1"/>
</dbReference>
<dbReference type="EMBL" id="QVTD01000001">
    <property type="protein sequence ID" value="RFU66738.1"/>
    <property type="molecule type" value="Genomic_DNA"/>
</dbReference>
<evidence type="ECO:0000256" key="2">
    <source>
        <dbReference type="ARBA" id="ARBA00022741"/>
    </source>
</evidence>
<accession>A0A372LJW4</accession>
<dbReference type="PROSITE" id="PS51198">
    <property type="entry name" value="UVRD_HELICASE_ATP_BIND"/>
    <property type="match status" value="1"/>
</dbReference>
<reference evidence="14 15" key="1">
    <citation type="submission" date="2018-08" db="EMBL/GenBank/DDBJ databases">
        <title>Bacillus chawlae sp. nov., Bacillus glennii sp. nov., and Bacillus saganii sp. nov. Isolated from the Vehicle Assembly Building at Kennedy Space Center where the Viking Spacecraft were Assembled.</title>
        <authorList>
            <person name="Seuylemezian A."/>
            <person name="Vaishampayan P."/>
        </authorList>
    </citation>
    <scope>NUCLEOTIDE SEQUENCE [LARGE SCALE GENOMIC DNA]</scope>
    <source>
        <strain evidence="14 15">V44-8</strain>
    </source>
</reference>
<dbReference type="Pfam" id="PF00580">
    <property type="entry name" value="UvrD-helicase"/>
    <property type="match status" value="1"/>
</dbReference>
<dbReference type="Pfam" id="PF13361">
    <property type="entry name" value="UvrD_C"/>
    <property type="match status" value="1"/>
</dbReference>
<evidence type="ECO:0000256" key="10">
    <source>
        <dbReference type="ARBA" id="ARBA00048988"/>
    </source>
</evidence>
<evidence type="ECO:0000256" key="7">
    <source>
        <dbReference type="ARBA" id="ARBA00023235"/>
    </source>
</evidence>
<dbReference type="PANTHER" id="PTHR11070">
    <property type="entry name" value="UVRD / RECB / PCRA DNA HELICASE FAMILY MEMBER"/>
    <property type="match status" value="1"/>
</dbReference>
<keyword evidence="4 11" id="KW-0347">Helicase</keyword>
<evidence type="ECO:0000256" key="3">
    <source>
        <dbReference type="ARBA" id="ARBA00022801"/>
    </source>
</evidence>
<evidence type="ECO:0000256" key="8">
    <source>
        <dbReference type="ARBA" id="ARBA00034617"/>
    </source>
</evidence>
<name>A0A372LJW4_9BACI</name>
<evidence type="ECO:0000313" key="15">
    <source>
        <dbReference type="Proteomes" id="UP000262939"/>
    </source>
</evidence>
<evidence type="ECO:0000313" key="14">
    <source>
        <dbReference type="EMBL" id="RFU66738.1"/>
    </source>
</evidence>
<comment type="catalytic activity">
    <reaction evidence="10">
        <text>ATP + H2O = ADP + phosphate + H(+)</text>
        <dbReference type="Rhea" id="RHEA:13065"/>
        <dbReference type="ChEBI" id="CHEBI:15377"/>
        <dbReference type="ChEBI" id="CHEBI:15378"/>
        <dbReference type="ChEBI" id="CHEBI:30616"/>
        <dbReference type="ChEBI" id="CHEBI:43474"/>
        <dbReference type="ChEBI" id="CHEBI:456216"/>
        <dbReference type="EC" id="5.6.2.4"/>
    </reaction>
</comment>
<dbReference type="InterPro" id="IPR014016">
    <property type="entry name" value="UvrD-like_ATP-bd"/>
</dbReference>
<sequence>MNAAKTANGIVRLDAMPEDQLQAIYEKGRRGELSCPYCTNAVKLYIGIHEPPHFRHTSPSAVCGPSLQEEVVQDDTKTENQEAYKGQNGFRLPVRKSITVPSEKTVPYIKSRPIKGNPPFSEKLPVSHTKDDTYFSLLRENGIILDEQQLAAAASIHGPLLVLSGAGSGKTRVLTVRTAYMLTEEKIAPKSIMLVTFTAKAAKEMQDRLLSYPKITASDVNQLVSGTFHSIFYKILIFHEPEKWQRNLLLKWDWEKEKIIKAAGREYGLDEKEFAYDNALQQIGLWKNSLVFPDDIKPAADEWESACAYLYKKYEEYKRDSMMYDFDDMLVGCYTLFKEQPTLLEKYRKRFQYFLVDEFQDINKVQYELIKILSSGTKNVCVVGDDDQAIYSFRGSDPAFILNFKKDFPETKVVKLTENYRSAHEIVATANRIIRQNKSRMDKTMAAQHNFSDPPVLFYPYDEELEATMIVTDIQEKIAQGASPGNFAVLYRTHSMSRSIFERLASSSLPFVIERDAESFYERRIVRGMLAFLRLSMHPEDPKAATEILASLFLRQTVLQEMKAQTILQDCDFIDAFSYIKTGHSFQERKLKALPNKIRALKNVDPLVALERIEKDLGYHDFVKKRGNEGNIEKGSDDIRDLKVAARRFETVREFLEHADHMIAMNKEVKQLSKHFADAIHLTTIHRSKGLEYKNVYVLAAVEGSLPHDFALDAFRNGELAPLEEERRLMYVAATRASHGLYFSVLRTRRGRTAYPSRFLKI</sequence>
<comment type="similarity">
    <text evidence="1">Belongs to the helicase family. UvrD subfamily.</text>
</comment>
<proteinExistence type="inferred from homology"/>
<keyword evidence="3 11" id="KW-0378">Hydrolase</keyword>
<comment type="caution">
    <text evidence="14">The sequence shown here is derived from an EMBL/GenBank/DDBJ whole genome shotgun (WGS) entry which is preliminary data.</text>
</comment>
<evidence type="ECO:0000256" key="5">
    <source>
        <dbReference type="ARBA" id="ARBA00022840"/>
    </source>
</evidence>
<dbReference type="Gene3D" id="1.10.10.160">
    <property type="match status" value="1"/>
</dbReference>
<dbReference type="GO" id="GO:0005829">
    <property type="term" value="C:cytosol"/>
    <property type="evidence" value="ECO:0007669"/>
    <property type="project" value="TreeGrafter"/>
</dbReference>
<evidence type="ECO:0000259" key="12">
    <source>
        <dbReference type="PROSITE" id="PS51198"/>
    </source>
</evidence>
<protein>
    <recommendedName>
        <fullName evidence="9">DNA 3'-5' helicase</fullName>
        <ecNumber evidence="9">5.6.2.4</ecNumber>
    </recommendedName>
</protein>
<feature type="domain" description="UvrD-like helicase C-terminal" evidence="13">
    <location>
        <begin position="424"/>
        <end position="690"/>
    </location>
</feature>
<dbReference type="InterPro" id="IPR013986">
    <property type="entry name" value="DExx_box_DNA_helicase_dom_sf"/>
</dbReference>
<dbReference type="GO" id="GO:0043138">
    <property type="term" value="F:3'-5' DNA helicase activity"/>
    <property type="evidence" value="ECO:0007669"/>
    <property type="project" value="UniProtKB-EC"/>
</dbReference>
<dbReference type="PROSITE" id="PS51217">
    <property type="entry name" value="UVRD_HELICASE_CTER"/>
    <property type="match status" value="1"/>
</dbReference>
<dbReference type="GO" id="GO:0003677">
    <property type="term" value="F:DNA binding"/>
    <property type="evidence" value="ECO:0007669"/>
    <property type="project" value="UniProtKB-KW"/>
</dbReference>
<feature type="domain" description="UvrD-like helicase ATP-binding" evidence="12">
    <location>
        <begin position="143"/>
        <end position="423"/>
    </location>
</feature>
<dbReference type="CDD" id="cd17932">
    <property type="entry name" value="DEXQc_UvrD"/>
    <property type="match status" value="1"/>
</dbReference>
<organism evidence="14 15">
    <name type="scientific">Peribacillus glennii</name>
    <dbReference type="NCBI Taxonomy" id="2303991"/>
    <lineage>
        <taxon>Bacteria</taxon>
        <taxon>Bacillati</taxon>
        <taxon>Bacillota</taxon>
        <taxon>Bacilli</taxon>
        <taxon>Bacillales</taxon>
        <taxon>Bacillaceae</taxon>
        <taxon>Peribacillus</taxon>
    </lineage>
</organism>
<dbReference type="Proteomes" id="UP000262939">
    <property type="component" value="Unassembled WGS sequence"/>
</dbReference>
<evidence type="ECO:0000259" key="13">
    <source>
        <dbReference type="PROSITE" id="PS51217"/>
    </source>
</evidence>
<dbReference type="Gene3D" id="1.10.486.10">
    <property type="entry name" value="PCRA, domain 4"/>
    <property type="match status" value="1"/>
</dbReference>
<evidence type="ECO:0000256" key="9">
    <source>
        <dbReference type="ARBA" id="ARBA00034808"/>
    </source>
</evidence>
<gene>
    <name evidence="14" type="ORF">D0466_01105</name>
</gene>
<dbReference type="GO" id="GO:0033202">
    <property type="term" value="C:DNA helicase complex"/>
    <property type="evidence" value="ECO:0007669"/>
    <property type="project" value="TreeGrafter"/>
</dbReference>
<evidence type="ECO:0000256" key="1">
    <source>
        <dbReference type="ARBA" id="ARBA00009922"/>
    </source>
</evidence>
<keyword evidence="7" id="KW-0413">Isomerase</keyword>
<dbReference type="InterPro" id="IPR027417">
    <property type="entry name" value="P-loop_NTPase"/>
</dbReference>
<dbReference type="SUPFAM" id="SSF52540">
    <property type="entry name" value="P-loop containing nucleoside triphosphate hydrolases"/>
    <property type="match status" value="1"/>
</dbReference>
<feature type="binding site" evidence="11">
    <location>
        <begin position="164"/>
        <end position="171"/>
    </location>
    <ligand>
        <name>ATP</name>
        <dbReference type="ChEBI" id="CHEBI:30616"/>
    </ligand>
</feature>
<dbReference type="InterPro" id="IPR000212">
    <property type="entry name" value="DNA_helicase_UvrD/REP"/>
</dbReference>
<dbReference type="GO" id="GO:0005524">
    <property type="term" value="F:ATP binding"/>
    <property type="evidence" value="ECO:0007669"/>
    <property type="project" value="UniProtKB-UniRule"/>
</dbReference>
<dbReference type="AlphaFoldDB" id="A0A372LJW4"/>
<dbReference type="GO" id="GO:0016887">
    <property type="term" value="F:ATP hydrolysis activity"/>
    <property type="evidence" value="ECO:0007669"/>
    <property type="project" value="RHEA"/>
</dbReference>
<dbReference type="RefSeq" id="WP_117320709.1">
    <property type="nucleotide sequence ID" value="NZ_QVTD01000001.1"/>
</dbReference>
<evidence type="ECO:0000256" key="11">
    <source>
        <dbReference type="PROSITE-ProRule" id="PRU00560"/>
    </source>
</evidence>
<keyword evidence="6" id="KW-0238">DNA-binding</keyword>
<keyword evidence="5 11" id="KW-0067">ATP-binding</keyword>
<comment type="catalytic activity">
    <reaction evidence="8">
        <text>Couples ATP hydrolysis with the unwinding of duplex DNA by translocating in the 3'-5' direction.</text>
        <dbReference type="EC" id="5.6.2.4"/>
    </reaction>
</comment>
<evidence type="ECO:0000256" key="6">
    <source>
        <dbReference type="ARBA" id="ARBA00023125"/>
    </source>
</evidence>
<dbReference type="Gene3D" id="3.40.50.300">
    <property type="entry name" value="P-loop containing nucleotide triphosphate hydrolases"/>
    <property type="match status" value="2"/>
</dbReference>
<keyword evidence="2 11" id="KW-0547">Nucleotide-binding</keyword>
<dbReference type="GO" id="GO:0000725">
    <property type="term" value="P:recombinational repair"/>
    <property type="evidence" value="ECO:0007669"/>
    <property type="project" value="TreeGrafter"/>
</dbReference>
<dbReference type="OrthoDB" id="9810135at2"/>
<dbReference type="EC" id="5.6.2.4" evidence="9"/>
<evidence type="ECO:0000256" key="4">
    <source>
        <dbReference type="ARBA" id="ARBA00022806"/>
    </source>
</evidence>
<dbReference type="InterPro" id="IPR014017">
    <property type="entry name" value="DNA_helicase_UvrD-like_C"/>
</dbReference>